<dbReference type="Pfam" id="PF00144">
    <property type="entry name" value="Beta-lactamase"/>
    <property type="match status" value="1"/>
</dbReference>
<dbReference type="Gene3D" id="3.40.710.10">
    <property type="entry name" value="DD-peptidase/beta-lactamase superfamily"/>
    <property type="match status" value="1"/>
</dbReference>
<evidence type="ECO:0000313" key="3">
    <source>
        <dbReference type="Proteomes" id="UP001597438"/>
    </source>
</evidence>
<dbReference type="SUPFAM" id="SSF56601">
    <property type="entry name" value="beta-lactamase/transpeptidase-like"/>
    <property type="match status" value="1"/>
</dbReference>
<dbReference type="PROSITE" id="PS51257">
    <property type="entry name" value="PROKAR_LIPOPROTEIN"/>
    <property type="match status" value="1"/>
</dbReference>
<reference evidence="3" key="1">
    <citation type="journal article" date="2019" name="Int. J. Syst. Evol. Microbiol.">
        <title>The Global Catalogue of Microorganisms (GCM) 10K type strain sequencing project: providing services to taxonomists for standard genome sequencing and annotation.</title>
        <authorList>
            <consortium name="The Broad Institute Genomics Platform"/>
            <consortium name="The Broad Institute Genome Sequencing Center for Infectious Disease"/>
            <person name="Wu L."/>
            <person name="Ma J."/>
        </authorList>
    </citation>
    <scope>NUCLEOTIDE SEQUENCE [LARGE SCALE GENOMIC DNA]</scope>
    <source>
        <strain evidence="3">KCTC 52925</strain>
    </source>
</reference>
<accession>A0ABW5X3I6</accession>
<evidence type="ECO:0000313" key="2">
    <source>
        <dbReference type="EMBL" id="MFD2833536.1"/>
    </source>
</evidence>
<sequence>MRIKINHLFYLLSFIIAIQSCSQKESIPTLEIGNTDKLNKVLDYYVEEDFYPFVYARLEDLDGNVIYEHSAINKDLLPNTKIDGDTWIRIWSMSKIVTISVVLDLIEDGILKINDPVSKYIPEFKNLKVAVSNDGSILTEYEWNEKENVCPVKFVTNDSVMTVLHLINHQAGFYYATTGFSCIDSLIAEQNLPMAKDSDDLINKMSNLPLIQNSGTDYFYGTNTTVLGLVAERATGKKLNQLVEERVTGPMKIKGLQYKLPANEKLLPKFTGRDSTLRQAKRGELDIFGPDVPDYDSNHQLYLGGEGMVATADGYADFVRMLLKRGELNDYRFLERATVEDIYSPHTQKDSPYGYNGYNLWISGDSMKIKKQGEAGLWIGGGYECTYFWADPKRNFVGIIMSQNNEVREPGYELNDKFRGALYEQIWAIEEENEKNK</sequence>
<dbReference type="RefSeq" id="WP_251743164.1">
    <property type="nucleotide sequence ID" value="NZ_JBHUOJ010000021.1"/>
</dbReference>
<organism evidence="2 3">
    <name type="scientific">Christiangramia antarctica</name>
    <dbReference type="NCBI Taxonomy" id="2058158"/>
    <lineage>
        <taxon>Bacteria</taxon>
        <taxon>Pseudomonadati</taxon>
        <taxon>Bacteroidota</taxon>
        <taxon>Flavobacteriia</taxon>
        <taxon>Flavobacteriales</taxon>
        <taxon>Flavobacteriaceae</taxon>
        <taxon>Christiangramia</taxon>
    </lineage>
</organism>
<keyword evidence="3" id="KW-1185">Reference proteome</keyword>
<dbReference type="PANTHER" id="PTHR43283">
    <property type="entry name" value="BETA-LACTAMASE-RELATED"/>
    <property type="match status" value="1"/>
</dbReference>
<dbReference type="InterPro" id="IPR012338">
    <property type="entry name" value="Beta-lactam/transpept-like"/>
</dbReference>
<proteinExistence type="predicted"/>
<feature type="domain" description="Beta-lactamase-related" evidence="1">
    <location>
        <begin position="62"/>
        <end position="406"/>
    </location>
</feature>
<comment type="caution">
    <text evidence="2">The sequence shown here is derived from an EMBL/GenBank/DDBJ whole genome shotgun (WGS) entry which is preliminary data.</text>
</comment>
<evidence type="ECO:0000259" key="1">
    <source>
        <dbReference type="Pfam" id="PF00144"/>
    </source>
</evidence>
<dbReference type="EC" id="3.-.-.-" evidence="2"/>
<dbReference type="Proteomes" id="UP001597438">
    <property type="component" value="Unassembled WGS sequence"/>
</dbReference>
<protein>
    <submittedName>
        <fullName evidence="2">Serine hydrolase domain-containing protein</fullName>
        <ecNumber evidence="2">3.-.-.-</ecNumber>
    </submittedName>
</protein>
<keyword evidence="2" id="KW-0378">Hydrolase</keyword>
<name>A0ABW5X3I6_9FLAO</name>
<dbReference type="EMBL" id="JBHUOJ010000021">
    <property type="protein sequence ID" value="MFD2833536.1"/>
    <property type="molecule type" value="Genomic_DNA"/>
</dbReference>
<gene>
    <name evidence="2" type="ORF">ACFSYS_09575</name>
</gene>
<dbReference type="InterPro" id="IPR001466">
    <property type="entry name" value="Beta-lactam-related"/>
</dbReference>
<dbReference type="PANTHER" id="PTHR43283:SF3">
    <property type="entry name" value="BETA-LACTAMASE FAMILY PROTEIN (AFU_ORTHOLOGUE AFUA_5G07500)"/>
    <property type="match status" value="1"/>
</dbReference>
<dbReference type="GO" id="GO:0016787">
    <property type="term" value="F:hydrolase activity"/>
    <property type="evidence" value="ECO:0007669"/>
    <property type="project" value="UniProtKB-KW"/>
</dbReference>
<dbReference type="InterPro" id="IPR050789">
    <property type="entry name" value="Diverse_Enzym_Activities"/>
</dbReference>